<dbReference type="InterPro" id="IPR011989">
    <property type="entry name" value="ARM-like"/>
</dbReference>
<feature type="compositionally biased region" description="Low complexity" evidence="1">
    <location>
        <begin position="307"/>
        <end position="332"/>
    </location>
</feature>
<evidence type="ECO:0000256" key="2">
    <source>
        <dbReference type="SAM" id="Phobius"/>
    </source>
</evidence>
<evidence type="ECO:0000313" key="4">
    <source>
        <dbReference type="Proteomes" id="UP000594468"/>
    </source>
</evidence>
<name>A0A7S8EC94_9CHLR</name>
<dbReference type="SUPFAM" id="SSF48371">
    <property type="entry name" value="ARM repeat"/>
    <property type="match status" value="1"/>
</dbReference>
<feature type="region of interest" description="Disordered" evidence="1">
    <location>
        <begin position="307"/>
        <end position="341"/>
    </location>
</feature>
<dbReference type="Gene3D" id="1.25.10.10">
    <property type="entry name" value="Leucine-rich Repeat Variant"/>
    <property type="match status" value="1"/>
</dbReference>
<dbReference type="EMBL" id="CP062983">
    <property type="protein sequence ID" value="QPC84302.1"/>
    <property type="molecule type" value="Genomic_DNA"/>
</dbReference>
<evidence type="ECO:0008006" key="5">
    <source>
        <dbReference type="Google" id="ProtNLM"/>
    </source>
</evidence>
<dbReference type="KEGG" id="pmet:G4Y79_07985"/>
<sequence length="479" mass="51781">MTDFNDELLAGLDDDASKAAAESRRQAAFEARVETYIQAAQSPRLSKSKRLKAVQWLGESGEPKAIPTLVRIYNNSDDVKMREAAEYSLGMLRALDDAIDGTDQERDKALDLLEKIVHEGHIGKRANPRPYFIAIGLLLLTFLIFAGVAGLMAAGMIELPDGPAVAQVDLTPSATPLPPDPDHVGAQLRLMHTNLTADAGLLLQQMQVASRGQSIDCSLTLSADQPFVMPAGLPEDALVELEPIAEAINEVQADLSPAMTAFQRSCTSQTAIPRQDALNYGDDIVAIQVRLRELTQMVLSLPEEFPTLQPTLTQPPATPTTAETATPRVTPTPVEPTPAPTSVISNRELQQQLVSMQNIVDEMTNLRGGITVLVQYWNDVDFSGSTLGCREPVPTIPEDIVLSDEMAAAAPESMLQAVENLNLGLSLSRQAWTSFTETCNRGEDALRNVVAQQKIVATTAQAALSDAEDLIAQARTELR</sequence>
<proteinExistence type="predicted"/>
<reference evidence="3 4" key="1">
    <citation type="submission" date="2020-02" db="EMBL/GenBank/DDBJ databases">
        <authorList>
            <person name="Zheng R.K."/>
            <person name="Sun C.M."/>
        </authorList>
    </citation>
    <scope>NUCLEOTIDE SEQUENCE [LARGE SCALE GENOMIC DNA]</scope>
    <source>
        <strain evidence="4">rifampicinis</strain>
    </source>
</reference>
<accession>A0A7S8EC94</accession>
<evidence type="ECO:0000256" key="1">
    <source>
        <dbReference type="SAM" id="MobiDB-lite"/>
    </source>
</evidence>
<dbReference type="AlphaFoldDB" id="A0A7S8EC94"/>
<organism evidence="3 4">
    <name type="scientific">Phototrophicus methaneseepsis</name>
    <dbReference type="NCBI Taxonomy" id="2710758"/>
    <lineage>
        <taxon>Bacteria</taxon>
        <taxon>Bacillati</taxon>
        <taxon>Chloroflexota</taxon>
        <taxon>Candidatus Thermofontia</taxon>
        <taxon>Phototrophicales</taxon>
        <taxon>Phototrophicaceae</taxon>
        <taxon>Phototrophicus</taxon>
    </lineage>
</organism>
<dbReference type="Proteomes" id="UP000594468">
    <property type="component" value="Chromosome"/>
</dbReference>
<keyword evidence="2" id="KW-0812">Transmembrane</keyword>
<gene>
    <name evidence="3" type="ORF">G4Y79_07985</name>
</gene>
<feature type="transmembrane region" description="Helical" evidence="2">
    <location>
        <begin position="131"/>
        <end position="157"/>
    </location>
</feature>
<keyword evidence="4" id="KW-1185">Reference proteome</keyword>
<dbReference type="InterPro" id="IPR016024">
    <property type="entry name" value="ARM-type_fold"/>
</dbReference>
<evidence type="ECO:0000313" key="3">
    <source>
        <dbReference type="EMBL" id="QPC84302.1"/>
    </source>
</evidence>
<protein>
    <recommendedName>
        <fullName evidence="5">HEAT repeat domain-containing protein</fullName>
    </recommendedName>
</protein>
<keyword evidence="2" id="KW-0472">Membrane</keyword>
<dbReference type="RefSeq" id="WP_195172365.1">
    <property type="nucleotide sequence ID" value="NZ_CP062983.1"/>
</dbReference>
<keyword evidence="2" id="KW-1133">Transmembrane helix</keyword>